<dbReference type="Proteomes" id="UP000006906">
    <property type="component" value="Chromosome 9"/>
</dbReference>
<evidence type="ECO:0000259" key="5">
    <source>
        <dbReference type="Pfam" id="PF06278"/>
    </source>
</evidence>
<dbReference type="PANTHER" id="PTHR14324:SF3">
    <property type="entry name" value="CONDENSIN-2 COMPLEX SUBUNIT H2"/>
    <property type="match status" value="1"/>
</dbReference>
<dbReference type="RefSeq" id="XP_042921528.1">
    <property type="nucleotide sequence ID" value="XM_043066232.1"/>
</dbReference>
<feature type="region of interest" description="Disordered" evidence="4">
    <location>
        <begin position="910"/>
        <end position="989"/>
    </location>
</feature>
<dbReference type="InterPro" id="IPR031739">
    <property type="entry name" value="Ncaph2"/>
</dbReference>
<dbReference type="InterPro" id="IPR031737">
    <property type="entry name" value="CNDH2_C"/>
</dbReference>
<feature type="region of interest" description="Disordered" evidence="4">
    <location>
        <begin position="280"/>
        <end position="417"/>
    </location>
</feature>
<feature type="compositionally biased region" description="Low complexity" evidence="4">
    <location>
        <begin position="344"/>
        <end position="356"/>
    </location>
</feature>
<dbReference type="GO" id="GO:0010032">
    <property type="term" value="P:meiotic chromosome condensation"/>
    <property type="evidence" value="ECO:0000318"/>
    <property type="project" value="GO_Central"/>
</dbReference>
<feature type="compositionally biased region" description="Gly residues" evidence="4">
    <location>
        <begin position="334"/>
        <end position="343"/>
    </location>
</feature>
<dbReference type="OMA" id="KDSHDEA"/>
<feature type="compositionally biased region" description="Basic and acidic residues" evidence="4">
    <location>
        <begin position="796"/>
        <end position="808"/>
    </location>
</feature>
<feature type="region of interest" description="Disordered" evidence="4">
    <location>
        <begin position="776"/>
        <end position="828"/>
    </location>
</feature>
<feature type="compositionally biased region" description="Low complexity" evidence="4">
    <location>
        <begin position="811"/>
        <end position="828"/>
    </location>
</feature>
<dbReference type="Pfam" id="PF06278">
    <property type="entry name" value="CNDH2_N"/>
    <property type="match status" value="1"/>
</dbReference>
<dbReference type="Pfam" id="PF16858">
    <property type="entry name" value="CNDH2_C"/>
    <property type="match status" value="1"/>
</dbReference>
<sequence>MEFDDDLNGVESRFAHLLKPIRDLQDNFNIDLAHELEEYLDQLENAQFAFENAAGKNGFVDFAEAALLIQGSTCVYSKKVEYLYNLVYQALEAVKGRKRQGGSAALLGPDGQPLPEGDGGTQAAGRHRGRAARGGALDEDEEEGLARFWDVEPLLAECPDLELGPGDGLLPATSTNVRPPAALLALEDHAPTATSGAGSAAGGSGGGGGGRGDGDSGVYRLQQCVVHVSGALMLDPRDADMYDIHLRFIGPQARQDREGLEELLAAAAAAAAAGGAAAAAAGPDNQGQQQQAAAAADGFAPMQQQTGDGSGDEGAAAPMEGGEGGAEDASMAAGAGGVGGAGEAGAVPMQDAAGGFDYDDDGGGGYGGGDWPSDDEAVQVGGGDAMAVDDDGQQPAGPNGAGEAGEQKQRPRRAAAAAAAGGGAVAAADGGAGQAAGLMEGEGADEEEEELQAFDAFAPLDPSSKSSLPDKPLVVQKPRASRRQHAAAGASRFGSASASLLGQLAPGATAAAARAAAAAAARACGCPPLLLPEYAYALSFLRAAAPPDEAAAARQAAAAKLRKGRGRVAMALAADEAGPVFDARDAAAAALHADDDQSEHPGPAAAGGGGSGEDGYGFNDGGGDDGGGSGDLDFYGAGGGGGGGASDLDDDDGLAGPAGWGEDAGVEGLEEAAAAGLRPNGMRWPMAAALAGEGGAMAVDGGAEQSYEELCRAHMEALMAAAAARVVQSDLARRVSNWRQRIDPVLQAEEARPAFDIQDYGERILSRLSHLQITDGKTAQDQQPQQDQGPQQQQQHHQDPQAEEEQRNDLAVAAAAEQQQQQPRVAAGGAAAEAEGAVVFSVVARDLQGFEVSRMFSAMLQLINNRNVHIIKSERPRGLPPGEVVEEPFRLQLLSTNMYHKSMRERLEAGAARQLQRPAGAAQQQQQQADEDMDGGGGDENRGTQQLTQTQRGGKGAAAAGGRGKAAGGAGGGAKRAKKAALAEANAAD</sequence>
<comment type="similarity">
    <text evidence="2">Belongs to the CND2 H2 (condensin-2 subunit 2) family.</text>
</comment>
<feature type="domain" description="Condensin-2 complex subunit H2 C-terminal" evidence="6">
    <location>
        <begin position="706"/>
        <end position="903"/>
    </location>
</feature>
<dbReference type="InParanoid" id="A0A2K3DFH1"/>
<protein>
    <recommendedName>
        <fullName evidence="9">Condensin-2 complex subunit H2</fullName>
    </recommendedName>
</protein>
<dbReference type="EMBL" id="CM008970">
    <property type="protein sequence ID" value="PNW79278.1"/>
    <property type="molecule type" value="Genomic_DNA"/>
</dbReference>
<feature type="compositionally biased region" description="Low complexity" evidence="4">
    <location>
        <begin position="779"/>
        <end position="795"/>
    </location>
</feature>
<feature type="region of interest" description="Disordered" evidence="4">
    <location>
        <begin position="459"/>
        <end position="489"/>
    </location>
</feature>
<feature type="domain" description="Condensin II complex subunit H2 N-terminal" evidence="5">
    <location>
        <begin position="12"/>
        <end position="100"/>
    </location>
</feature>
<feature type="region of interest" description="Disordered" evidence="4">
    <location>
        <begin position="192"/>
        <end position="214"/>
    </location>
</feature>
<evidence type="ECO:0000313" key="7">
    <source>
        <dbReference type="EMBL" id="PNW79278.1"/>
    </source>
</evidence>
<dbReference type="PANTHER" id="PTHR14324">
    <property type="entry name" value="CONDENSIN-2 COMPLEX SUBUNIT H2"/>
    <property type="match status" value="1"/>
</dbReference>
<proteinExistence type="inferred from homology"/>
<feature type="compositionally biased region" description="Gly residues" evidence="4">
    <location>
        <begin position="953"/>
        <end position="974"/>
    </location>
</feature>
<feature type="compositionally biased region" description="Low complexity" evidence="4">
    <location>
        <begin position="910"/>
        <end position="928"/>
    </location>
</feature>
<dbReference type="GeneID" id="66054872"/>
<evidence type="ECO:0008006" key="9">
    <source>
        <dbReference type="Google" id="ProtNLM"/>
    </source>
</evidence>
<accession>A0A2K3DFH1</accession>
<dbReference type="AlphaFoldDB" id="A0A2K3DFH1"/>
<feature type="compositionally biased region" description="Gly residues" evidence="4">
    <location>
        <begin position="199"/>
        <end position="211"/>
    </location>
</feature>
<name>A0A2K3DFH1_CHLRE</name>
<evidence type="ECO:0000256" key="4">
    <source>
        <dbReference type="SAM" id="MobiDB-lite"/>
    </source>
</evidence>
<evidence type="ECO:0000259" key="6">
    <source>
        <dbReference type="Pfam" id="PF16858"/>
    </source>
</evidence>
<feature type="compositionally biased region" description="Low complexity" evidence="4">
    <location>
        <begin position="654"/>
        <end position="663"/>
    </location>
</feature>
<keyword evidence="8" id="KW-1185">Reference proteome</keyword>
<dbReference type="ExpressionAtlas" id="A0A2K3DFH1">
    <property type="expression patterns" value="differential"/>
</dbReference>
<dbReference type="PaxDb" id="3055-EDP00880"/>
<evidence type="ECO:0000256" key="3">
    <source>
        <dbReference type="ARBA" id="ARBA00023242"/>
    </source>
</evidence>
<dbReference type="GO" id="GO:0005634">
    <property type="term" value="C:nucleus"/>
    <property type="evidence" value="ECO:0000318"/>
    <property type="project" value="GO_Central"/>
</dbReference>
<evidence type="ECO:0000256" key="2">
    <source>
        <dbReference type="ARBA" id="ARBA00007844"/>
    </source>
</evidence>
<evidence type="ECO:0000256" key="1">
    <source>
        <dbReference type="ARBA" id="ARBA00004123"/>
    </source>
</evidence>
<evidence type="ECO:0000313" key="8">
    <source>
        <dbReference type="Proteomes" id="UP000006906"/>
    </source>
</evidence>
<feature type="region of interest" description="Disordered" evidence="4">
    <location>
        <begin position="589"/>
        <end position="663"/>
    </location>
</feature>
<gene>
    <name evidence="7" type="ORF">CHLRE_09g408900v5</name>
</gene>
<organism evidence="7 8">
    <name type="scientific">Chlamydomonas reinhardtii</name>
    <name type="common">Chlamydomonas smithii</name>
    <dbReference type="NCBI Taxonomy" id="3055"/>
    <lineage>
        <taxon>Eukaryota</taxon>
        <taxon>Viridiplantae</taxon>
        <taxon>Chlorophyta</taxon>
        <taxon>core chlorophytes</taxon>
        <taxon>Chlorophyceae</taxon>
        <taxon>CS clade</taxon>
        <taxon>Chlamydomonadales</taxon>
        <taxon>Chlamydomonadaceae</taxon>
        <taxon>Chlamydomonas</taxon>
    </lineage>
</organism>
<dbReference type="FunCoup" id="A0A2K3DFH1">
    <property type="interactions" value="1316"/>
</dbReference>
<dbReference type="GO" id="GO:0051306">
    <property type="term" value="P:mitotic sister chromatid separation"/>
    <property type="evidence" value="ECO:0000318"/>
    <property type="project" value="GO_Central"/>
</dbReference>
<feature type="region of interest" description="Disordered" evidence="4">
    <location>
        <begin position="101"/>
        <end position="139"/>
    </location>
</feature>
<keyword evidence="3" id="KW-0539">Nucleus</keyword>
<dbReference type="Gramene" id="PNW79278">
    <property type="protein sequence ID" value="PNW79278"/>
    <property type="gene ID" value="CHLRE_09g408900v5"/>
</dbReference>
<comment type="subcellular location">
    <subcellularLocation>
        <location evidence="1">Nucleus</location>
    </subcellularLocation>
</comment>
<feature type="compositionally biased region" description="Gly residues" evidence="4">
    <location>
        <begin position="605"/>
        <end position="645"/>
    </location>
</feature>
<feature type="compositionally biased region" description="Low complexity" evidence="4">
    <location>
        <begin position="943"/>
        <end position="952"/>
    </location>
</feature>
<dbReference type="GO" id="GO:0003682">
    <property type="term" value="F:chromatin binding"/>
    <property type="evidence" value="ECO:0000318"/>
    <property type="project" value="GO_Central"/>
</dbReference>
<feature type="compositionally biased region" description="Low complexity" evidence="4">
    <location>
        <begin position="459"/>
        <end position="473"/>
    </location>
</feature>
<feature type="compositionally biased region" description="Low complexity" evidence="4">
    <location>
        <begin position="280"/>
        <end position="300"/>
    </location>
</feature>
<dbReference type="OrthoDB" id="10038475at2759"/>
<dbReference type="KEGG" id="cre:CHLRE_09g408900v5"/>
<dbReference type="STRING" id="3055.A0A2K3DFH1"/>
<dbReference type="InterPro" id="IPR009378">
    <property type="entry name" value="H2_N"/>
</dbReference>
<reference evidence="7 8" key="1">
    <citation type="journal article" date="2007" name="Science">
        <title>The Chlamydomonas genome reveals the evolution of key animal and plant functions.</title>
        <authorList>
            <person name="Merchant S.S."/>
            <person name="Prochnik S.E."/>
            <person name="Vallon O."/>
            <person name="Harris E.H."/>
            <person name="Karpowicz S.J."/>
            <person name="Witman G.B."/>
            <person name="Terry A."/>
            <person name="Salamov A."/>
            <person name="Fritz-Laylin L.K."/>
            <person name="Marechal-Drouard L."/>
            <person name="Marshall W.F."/>
            <person name="Qu L.H."/>
            <person name="Nelson D.R."/>
            <person name="Sanderfoot A.A."/>
            <person name="Spalding M.H."/>
            <person name="Kapitonov V.V."/>
            <person name="Ren Q."/>
            <person name="Ferris P."/>
            <person name="Lindquist E."/>
            <person name="Shapiro H."/>
            <person name="Lucas S.M."/>
            <person name="Grimwood J."/>
            <person name="Schmutz J."/>
            <person name="Cardol P."/>
            <person name="Cerutti H."/>
            <person name="Chanfreau G."/>
            <person name="Chen C.L."/>
            <person name="Cognat V."/>
            <person name="Croft M.T."/>
            <person name="Dent R."/>
            <person name="Dutcher S."/>
            <person name="Fernandez E."/>
            <person name="Fukuzawa H."/>
            <person name="Gonzalez-Ballester D."/>
            <person name="Gonzalez-Halphen D."/>
            <person name="Hallmann A."/>
            <person name="Hanikenne M."/>
            <person name="Hippler M."/>
            <person name="Inwood W."/>
            <person name="Jabbari K."/>
            <person name="Kalanon M."/>
            <person name="Kuras R."/>
            <person name="Lefebvre P.A."/>
            <person name="Lemaire S.D."/>
            <person name="Lobanov A.V."/>
            <person name="Lohr M."/>
            <person name="Manuell A."/>
            <person name="Meier I."/>
            <person name="Mets L."/>
            <person name="Mittag M."/>
            <person name="Mittelmeier T."/>
            <person name="Moroney J.V."/>
            <person name="Moseley J."/>
            <person name="Napoli C."/>
            <person name="Nedelcu A.M."/>
            <person name="Niyogi K."/>
            <person name="Novoselov S.V."/>
            <person name="Paulsen I.T."/>
            <person name="Pazour G."/>
            <person name="Purton S."/>
            <person name="Ral J.P."/>
            <person name="Riano-Pachon D.M."/>
            <person name="Riekhof W."/>
            <person name="Rymarquis L."/>
            <person name="Schroda M."/>
            <person name="Stern D."/>
            <person name="Umen J."/>
            <person name="Willows R."/>
            <person name="Wilson N."/>
            <person name="Zimmer S.L."/>
            <person name="Allmer J."/>
            <person name="Balk J."/>
            <person name="Bisova K."/>
            <person name="Chen C.J."/>
            <person name="Elias M."/>
            <person name="Gendler K."/>
            <person name="Hauser C."/>
            <person name="Lamb M.R."/>
            <person name="Ledford H."/>
            <person name="Long J.C."/>
            <person name="Minagawa J."/>
            <person name="Page M.D."/>
            <person name="Pan J."/>
            <person name="Pootakham W."/>
            <person name="Roje S."/>
            <person name="Rose A."/>
            <person name="Stahlberg E."/>
            <person name="Terauchi A.M."/>
            <person name="Yang P."/>
            <person name="Ball S."/>
            <person name="Bowler C."/>
            <person name="Dieckmann C.L."/>
            <person name="Gladyshev V.N."/>
            <person name="Green P."/>
            <person name="Jorgensen R."/>
            <person name="Mayfield S."/>
            <person name="Mueller-Roeber B."/>
            <person name="Rajamani S."/>
            <person name="Sayre R.T."/>
            <person name="Brokstein P."/>
            <person name="Dubchak I."/>
            <person name="Goodstein D."/>
            <person name="Hornick L."/>
            <person name="Huang Y.W."/>
            <person name="Jhaveri J."/>
            <person name="Luo Y."/>
            <person name="Martinez D."/>
            <person name="Ngau W.C."/>
            <person name="Otillar B."/>
            <person name="Poliakov A."/>
            <person name="Porter A."/>
            <person name="Szajkowski L."/>
            <person name="Werner G."/>
            <person name="Zhou K."/>
            <person name="Grigoriev I.V."/>
            <person name="Rokhsar D.S."/>
            <person name="Grossman A.R."/>
        </authorList>
    </citation>
    <scope>NUCLEOTIDE SEQUENCE [LARGE SCALE GENOMIC DNA]</scope>
    <source>
        <strain evidence="8">CC-503</strain>
    </source>
</reference>
<dbReference type="GO" id="GO:0000796">
    <property type="term" value="C:condensin complex"/>
    <property type="evidence" value="ECO:0000318"/>
    <property type="project" value="GO_Central"/>
</dbReference>